<evidence type="ECO:0000313" key="7">
    <source>
        <dbReference type="EMBL" id="RIJ41686.1"/>
    </source>
</evidence>
<feature type="chain" id="PRO_5017485579" evidence="5">
    <location>
        <begin position="30"/>
        <end position="185"/>
    </location>
</feature>
<dbReference type="SUPFAM" id="SSF49503">
    <property type="entry name" value="Cupredoxins"/>
    <property type="match status" value="1"/>
</dbReference>
<keyword evidence="3" id="KW-0249">Electron transport</keyword>
<dbReference type="PANTHER" id="PTHR38439">
    <property type="entry name" value="AURACYANIN-B"/>
    <property type="match status" value="1"/>
</dbReference>
<keyword evidence="1" id="KW-0813">Transport</keyword>
<feature type="signal peptide" evidence="5">
    <location>
        <begin position="1"/>
        <end position="29"/>
    </location>
</feature>
<gene>
    <name evidence="7" type="ORF">D1627_06570</name>
</gene>
<keyword evidence="8" id="KW-1185">Reference proteome</keyword>
<evidence type="ECO:0000313" key="8">
    <source>
        <dbReference type="Proteomes" id="UP000266005"/>
    </source>
</evidence>
<dbReference type="InterPro" id="IPR000923">
    <property type="entry name" value="BlueCu_1"/>
</dbReference>
<organism evidence="7 8">
    <name type="scientific">Pontibacter oryzae</name>
    <dbReference type="NCBI Taxonomy" id="2304593"/>
    <lineage>
        <taxon>Bacteria</taxon>
        <taxon>Pseudomonadati</taxon>
        <taxon>Bacteroidota</taxon>
        <taxon>Cytophagia</taxon>
        <taxon>Cytophagales</taxon>
        <taxon>Hymenobacteraceae</taxon>
        <taxon>Pontibacter</taxon>
    </lineage>
</organism>
<dbReference type="InterPro" id="IPR050845">
    <property type="entry name" value="Cu-binding_ET"/>
</dbReference>
<dbReference type="PROSITE" id="PS00196">
    <property type="entry name" value="COPPER_BLUE"/>
    <property type="match status" value="1"/>
</dbReference>
<dbReference type="InterPro" id="IPR028871">
    <property type="entry name" value="BlueCu_1_BS"/>
</dbReference>
<name>A0A399SC90_9BACT</name>
<dbReference type="EMBL" id="QWGE01000002">
    <property type="protein sequence ID" value="RIJ41686.1"/>
    <property type="molecule type" value="Genomic_DNA"/>
</dbReference>
<dbReference type="GO" id="GO:0005507">
    <property type="term" value="F:copper ion binding"/>
    <property type="evidence" value="ECO:0007669"/>
    <property type="project" value="InterPro"/>
</dbReference>
<dbReference type="Gene3D" id="2.60.40.420">
    <property type="entry name" value="Cupredoxins - blue copper proteins"/>
    <property type="match status" value="1"/>
</dbReference>
<sequence length="185" mass="19934">MMEKHMKKRFHTLMPLLLLLLWSCSPPEADGNLNVNDMASDSATAASAPLNEDQDTTLQKIQELSLHALGNSLDEIKFSKDTLEVKAGALVKLTFVNEGVDMPMVHNVVFTAPGKFKQVALAGDKVGASGGYVPENDLVVASSPIALPGQTVEMEFTAPTAPGSYDFVCTYPSHWSKMNGVLIVK</sequence>
<dbReference type="PANTHER" id="PTHR38439:SF3">
    <property type="entry name" value="COPPER-RESISTANT CUPROPROTEIN COPI"/>
    <property type="match status" value="1"/>
</dbReference>
<dbReference type="InterPro" id="IPR008972">
    <property type="entry name" value="Cupredoxin"/>
</dbReference>
<dbReference type="CDD" id="cd04233">
    <property type="entry name" value="Auracyanin"/>
    <property type="match status" value="1"/>
</dbReference>
<feature type="domain" description="Blue (type 1) copper" evidence="6">
    <location>
        <begin position="74"/>
        <end position="185"/>
    </location>
</feature>
<dbReference type="Pfam" id="PF00127">
    <property type="entry name" value="Copper-bind"/>
    <property type="match status" value="1"/>
</dbReference>
<evidence type="ECO:0000256" key="2">
    <source>
        <dbReference type="ARBA" id="ARBA00022723"/>
    </source>
</evidence>
<dbReference type="AlphaFoldDB" id="A0A399SC90"/>
<reference evidence="8" key="1">
    <citation type="submission" date="2018-08" db="EMBL/GenBank/DDBJ databases">
        <title>Mucilaginibacter sp. MYSH2.</title>
        <authorList>
            <person name="Seo T."/>
        </authorList>
    </citation>
    <scope>NUCLEOTIDE SEQUENCE [LARGE SCALE GENOMIC DNA]</scope>
    <source>
        <strain evidence="8">KIRAN</strain>
    </source>
</reference>
<protein>
    <submittedName>
        <fullName evidence="7">Azurin</fullName>
    </submittedName>
</protein>
<keyword evidence="4" id="KW-0186">Copper</keyword>
<proteinExistence type="predicted"/>
<evidence type="ECO:0000259" key="6">
    <source>
        <dbReference type="Pfam" id="PF00127"/>
    </source>
</evidence>
<accession>A0A399SC90</accession>
<evidence type="ECO:0000256" key="5">
    <source>
        <dbReference type="SAM" id="SignalP"/>
    </source>
</evidence>
<keyword evidence="2" id="KW-0479">Metal-binding</keyword>
<evidence type="ECO:0000256" key="3">
    <source>
        <dbReference type="ARBA" id="ARBA00022982"/>
    </source>
</evidence>
<keyword evidence="5" id="KW-0732">Signal</keyword>
<evidence type="ECO:0000256" key="1">
    <source>
        <dbReference type="ARBA" id="ARBA00022448"/>
    </source>
</evidence>
<dbReference type="GO" id="GO:0009055">
    <property type="term" value="F:electron transfer activity"/>
    <property type="evidence" value="ECO:0007669"/>
    <property type="project" value="InterPro"/>
</dbReference>
<dbReference type="Proteomes" id="UP000266005">
    <property type="component" value="Unassembled WGS sequence"/>
</dbReference>
<comment type="caution">
    <text evidence="7">The sequence shown here is derived from an EMBL/GenBank/DDBJ whole genome shotgun (WGS) entry which is preliminary data.</text>
</comment>
<evidence type="ECO:0000256" key="4">
    <source>
        <dbReference type="ARBA" id="ARBA00023008"/>
    </source>
</evidence>